<evidence type="ECO:0000313" key="2">
    <source>
        <dbReference type="Proteomes" id="UP001222800"/>
    </source>
</evidence>
<proteinExistence type="predicted"/>
<accession>A0ABY8EB85</accession>
<evidence type="ECO:0000313" key="1">
    <source>
        <dbReference type="EMBL" id="WFD08772.1"/>
    </source>
</evidence>
<sequence length="256" mass="30615">MIEFKNNFTNQLKLLENIVDKDIVEKNEMKYSKWGVSIENINIIVFGDENSPNCEYIDMADRILKDLDKYKKLAIHRCKSWLGYDDLHECISMEFGQIYYSDIRVWENCFSLTFSRVRDINSEWNYTVKFRDNGWPIGIEVWSIRNYDELEKNHCFIDLNEDVEEDINIECKNKKLQEVLMQFFEERVKIDAEYYIDIDDAIYSCYCGTKRTNGYFDAVTIVQDTGNIVDDIYSNYTVKYINENRFIPISVEFWIS</sequence>
<name>A0ABY8EB85_9FIRM</name>
<dbReference type="EMBL" id="CP120733">
    <property type="protein sequence ID" value="WFD08772.1"/>
    <property type="molecule type" value="Genomic_DNA"/>
</dbReference>
<dbReference type="Proteomes" id="UP001222800">
    <property type="component" value="Chromosome"/>
</dbReference>
<protein>
    <submittedName>
        <fullName evidence="1">Uncharacterized protein</fullName>
    </submittedName>
</protein>
<dbReference type="RefSeq" id="WP_277730685.1">
    <property type="nucleotide sequence ID" value="NZ_CP120733.1"/>
</dbReference>
<reference evidence="1 2" key="1">
    <citation type="submission" date="2023-03" db="EMBL/GenBank/DDBJ databases">
        <title>Complete genome sequence of Tepidibacter sp. SWIR-1, isolated from a deep-sea hydrothermal vent.</title>
        <authorList>
            <person name="Li X."/>
        </authorList>
    </citation>
    <scope>NUCLEOTIDE SEQUENCE [LARGE SCALE GENOMIC DNA]</scope>
    <source>
        <strain evidence="1 2">SWIR-1</strain>
    </source>
</reference>
<organism evidence="1 2">
    <name type="scientific">Tepidibacter hydrothermalis</name>
    <dbReference type="NCBI Taxonomy" id="3036126"/>
    <lineage>
        <taxon>Bacteria</taxon>
        <taxon>Bacillati</taxon>
        <taxon>Bacillota</taxon>
        <taxon>Clostridia</taxon>
        <taxon>Peptostreptococcales</taxon>
        <taxon>Peptostreptococcaceae</taxon>
        <taxon>Tepidibacter</taxon>
    </lineage>
</organism>
<gene>
    <name evidence="1" type="ORF">P4S50_10215</name>
</gene>
<keyword evidence="2" id="KW-1185">Reference proteome</keyword>